<dbReference type="InterPro" id="IPR041698">
    <property type="entry name" value="Methyltransf_25"/>
</dbReference>
<evidence type="ECO:0000256" key="1">
    <source>
        <dbReference type="ARBA" id="ARBA00022679"/>
    </source>
</evidence>
<dbReference type="RefSeq" id="WP_044226148.1">
    <property type="nucleotide sequence ID" value="NZ_JBKAGJ010000002.1"/>
</dbReference>
<accession>A0A098S142</accession>
<dbReference type="STRING" id="1524460.IX84_23485"/>
<dbReference type="EMBL" id="JPOS01000082">
    <property type="protein sequence ID" value="KGE86104.1"/>
    <property type="molecule type" value="Genomic_DNA"/>
</dbReference>
<gene>
    <name evidence="3" type="ORF">IX84_23485</name>
</gene>
<keyword evidence="1 3" id="KW-0808">Transferase</keyword>
<name>A0A098S142_9BACT</name>
<comment type="caution">
    <text evidence="3">The sequence shown here is derived from an EMBL/GenBank/DDBJ whole genome shotgun (WGS) entry which is preliminary data.</text>
</comment>
<dbReference type="SUPFAM" id="SSF53335">
    <property type="entry name" value="S-adenosyl-L-methionine-dependent methyltransferases"/>
    <property type="match status" value="1"/>
</dbReference>
<protein>
    <submittedName>
        <fullName evidence="3">Methyltransferase type 12</fullName>
    </submittedName>
</protein>
<feature type="domain" description="Methyltransferase" evidence="2">
    <location>
        <begin position="56"/>
        <end position="152"/>
    </location>
</feature>
<organism evidence="3 4">
    <name type="scientific">Phaeodactylibacter xiamenensis</name>
    <dbReference type="NCBI Taxonomy" id="1524460"/>
    <lineage>
        <taxon>Bacteria</taxon>
        <taxon>Pseudomonadati</taxon>
        <taxon>Bacteroidota</taxon>
        <taxon>Saprospiria</taxon>
        <taxon>Saprospirales</taxon>
        <taxon>Haliscomenobacteraceae</taxon>
        <taxon>Phaeodactylibacter</taxon>
    </lineage>
</organism>
<evidence type="ECO:0000313" key="3">
    <source>
        <dbReference type="EMBL" id="KGE86104.1"/>
    </source>
</evidence>
<dbReference type="AlphaFoldDB" id="A0A098S142"/>
<dbReference type="Gene3D" id="3.40.50.150">
    <property type="entry name" value="Vaccinia Virus protein VP39"/>
    <property type="match status" value="1"/>
</dbReference>
<dbReference type="Pfam" id="PF13649">
    <property type="entry name" value="Methyltransf_25"/>
    <property type="match status" value="1"/>
</dbReference>
<reference evidence="3 4" key="1">
    <citation type="journal article" date="2014" name="Int. J. Syst. Evol. Microbiol.">
        <title>Phaeodactylibacter xiamenensis gen. nov., sp. nov., a member of the family Saprospiraceae isolated from the marine alga Phaeodactylum tricornutum.</title>
        <authorList>
            <person name="Chen Z.Jr."/>
            <person name="Lei X."/>
            <person name="Lai Q."/>
            <person name="Li Y."/>
            <person name="Zhang B."/>
            <person name="Zhang J."/>
            <person name="Zhang H."/>
            <person name="Yang L."/>
            <person name="Zheng W."/>
            <person name="Tian Y."/>
            <person name="Yu Z."/>
            <person name="Xu H.Jr."/>
            <person name="Zheng T."/>
        </authorList>
    </citation>
    <scope>NUCLEOTIDE SEQUENCE [LARGE SCALE GENOMIC DNA]</scope>
    <source>
        <strain evidence="3 4">KD52</strain>
    </source>
</reference>
<dbReference type="PANTHER" id="PTHR43861">
    <property type="entry name" value="TRANS-ACONITATE 2-METHYLTRANSFERASE-RELATED"/>
    <property type="match status" value="1"/>
</dbReference>
<dbReference type="OrthoDB" id="9800454at2"/>
<evidence type="ECO:0000313" key="4">
    <source>
        <dbReference type="Proteomes" id="UP000029736"/>
    </source>
</evidence>
<dbReference type="GO" id="GO:0008168">
    <property type="term" value="F:methyltransferase activity"/>
    <property type="evidence" value="ECO:0007669"/>
    <property type="project" value="UniProtKB-KW"/>
</dbReference>
<keyword evidence="4" id="KW-1185">Reference proteome</keyword>
<sequence length="215" mass="24844">MASKHITASVTEQNETMQRYYVLQSKIYDLTRWTFLFGRRAVIRQLPLDPGKAHRILEVGCGTGYNLRLLARRFPKAHLTGLDVSTHMIEKATKATKPFAQRVQLEERPYALGDTQYLEQFDAVLFSYSLTMINPQWEELIRQAKADLKPGGIIAVADFFDSRFRWFKTHMGNNHVRMDGHLLPLLEQEFTTLSHSVKPAYGGVWDYFVHLGRKV</sequence>
<dbReference type="Proteomes" id="UP000029736">
    <property type="component" value="Unassembled WGS sequence"/>
</dbReference>
<dbReference type="CDD" id="cd02440">
    <property type="entry name" value="AdoMet_MTases"/>
    <property type="match status" value="1"/>
</dbReference>
<keyword evidence="3" id="KW-0489">Methyltransferase</keyword>
<dbReference type="GO" id="GO:0032259">
    <property type="term" value="P:methylation"/>
    <property type="evidence" value="ECO:0007669"/>
    <property type="project" value="UniProtKB-KW"/>
</dbReference>
<proteinExistence type="predicted"/>
<dbReference type="InterPro" id="IPR029063">
    <property type="entry name" value="SAM-dependent_MTases_sf"/>
</dbReference>
<evidence type="ECO:0000259" key="2">
    <source>
        <dbReference type="Pfam" id="PF13649"/>
    </source>
</evidence>